<dbReference type="InterPro" id="IPR017452">
    <property type="entry name" value="GPCR_Rhodpsn_7TM"/>
</dbReference>
<feature type="transmembrane region" description="Helical" evidence="5">
    <location>
        <begin position="208"/>
        <end position="228"/>
    </location>
</feature>
<dbReference type="GO" id="GO:0004930">
    <property type="term" value="F:G protein-coupled receptor activity"/>
    <property type="evidence" value="ECO:0007669"/>
    <property type="project" value="InterPro"/>
</dbReference>
<accession>A0A0N4XUE3</accession>
<sequence>METTVSLIDVHDDEDYDWWQENCAIIPPEPSRLLLVGVAGAIIASISVVFNMFLFCILVRHKRYRSSNLIYLTFLALADTFLSAAYILLFPVNLYMDHFASDFLAAAWWSYMRIIITTSHVFISASAFLIVAAAFERYITISKIRNQFARHHRLAICAMALVFAIIAKLPMYFEVEVVPNGNCTGVTSLTAKVSEFSEEEPYKSVYKFWFRSIITIILPFALCFYLNIGIIRRLRAQHHGAKLFRFATSEHRKNIRSATLMLVFVTCTYLASNMLNVIVYTWELIDKPSLMSEQLRPFYTLSSDLVSLLTVLASACRLPIYIACNARIRCEVLDALGNCVLFGTGRHGKVTSPKAKRARATTVRYCETGCGFTIYEKPTKAGEVRVRSVGTGLDRIVLSVAMGSMSKRTLAVPSSAAHKPLMEE</sequence>
<feature type="transmembrane region" description="Helical" evidence="5">
    <location>
        <begin position="154"/>
        <end position="173"/>
    </location>
</feature>
<feature type="domain" description="G-protein coupled receptors family 1 profile" evidence="6">
    <location>
        <begin position="50"/>
        <end position="321"/>
    </location>
</feature>
<feature type="transmembrane region" description="Helical" evidence="5">
    <location>
        <begin position="110"/>
        <end position="133"/>
    </location>
</feature>
<keyword evidence="8" id="KW-1185">Reference proteome</keyword>
<dbReference type="AlphaFoldDB" id="A0A0N4XUE3"/>
<dbReference type="OMA" id="PNANCTG"/>
<feature type="transmembrane region" description="Helical" evidence="5">
    <location>
        <begin position="260"/>
        <end position="285"/>
    </location>
</feature>
<evidence type="ECO:0000256" key="4">
    <source>
        <dbReference type="ARBA" id="ARBA00023136"/>
    </source>
</evidence>
<dbReference type="WBParaSite" id="NBR_0000632201-mRNA-1">
    <property type="protein sequence ID" value="NBR_0000632201-mRNA-1"/>
    <property type="gene ID" value="NBR_0000632201"/>
</dbReference>
<feature type="transmembrane region" description="Helical" evidence="5">
    <location>
        <begin position="34"/>
        <end position="57"/>
    </location>
</feature>
<dbReference type="InterPro" id="IPR000276">
    <property type="entry name" value="GPCR_Rhodpsn"/>
</dbReference>
<keyword evidence="4 5" id="KW-0472">Membrane</keyword>
<proteinExistence type="predicted"/>
<protein>
    <submittedName>
        <fullName evidence="9">G_PROTEIN_RECEP_F1_2 domain-containing protein</fullName>
    </submittedName>
</protein>
<dbReference type="PANTHER" id="PTHR46709">
    <property type="entry name" value="PROTEIN CBG23488-RELATED"/>
    <property type="match status" value="1"/>
</dbReference>
<dbReference type="Pfam" id="PF00001">
    <property type="entry name" value="7tm_1"/>
    <property type="match status" value="1"/>
</dbReference>
<reference evidence="7 8" key="2">
    <citation type="submission" date="2018-11" db="EMBL/GenBank/DDBJ databases">
        <authorList>
            <consortium name="Pathogen Informatics"/>
        </authorList>
    </citation>
    <scope>NUCLEOTIDE SEQUENCE [LARGE SCALE GENOMIC DNA]</scope>
</reference>
<evidence type="ECO:0000256" key="2">
    <source>
        <dbReference type="ARBA" id="ARBA00022692"/>
    </source>
</evidence>
<dbReference type="SUPFAM" id="SSF81321">
    <property type="entry name" value="Family A G protein-coupled receptor-like"/>
    <property type="match status" value="1"/>
</dbReference>
<name>A0A0N4XUE3_NIPBR</name>
<evidence type="ECO:0000313" key="9">
    <source>
        <dbReference type="WBParaSite" id="NBR_0000632201-mRNA-1"/>
    </source>
</evidence>
<organism evidence="9">
    <name type="scientific">Nippostrongylus brasiliensis</name>
    <name type="common">Rat hookworm</name>
    <dbReference type="NCBI Taxonomy" id="27835"/>
    <lineage>
        <taxon>Eukaryota</taxon>
        <taxon>Metazoa</taxon>
        <taxon>Ecdysozoa</taxon>
        <taxon>Nematoda</taxon>
        <taxon>Chromadorea</taxon>
        <taxon>Rhabditida</taxon>
        <taxon>Rhabditina</taxon>
        <taxon>Rhabditomorpha</taxon>
        <taxon>Strongyloidea</taxon>
        <taxon>Heligmosomidae</taxon>
        <taxon>Nippostrongylus</taxon>
    </lineage>
</organism>
<keyword evidence="2 5" id="KW-0812">Transmembrane</keyword>
<dbReference type="Gene3D" id="1.20.1070.10">
    <property type="entry name" value="Rhodopsin 7-helix transmembrane proteins"/>
    <property type="match status" value="1"/>
</dbReference>
<dbReference type="EMBL" id="UYSL01019792">
    <property type="protein sequence ID" value="VDL69912.1"/>
    <property type="molecule type" value="Genomic_DNA"/>
</dbReference>
<evidence type="ECO:0000256" key="3">
    <source>
        <dbReference type="ARBA" id="ARBA00022989"/>
    </source>
</evidence>
<evidence type="ECO:0000256" key="1">
    <source>
        <dbReference type="ARBA" id="ARBA00004370"/>
    </source>
</evidence>
<reference evidence="9" key="1">
    <citation type="submission" date="2016-04" db="UniProtKB">
        <authorList>
            <consortium name="WormBaseParasite"/>
        </authorList>
    </citation>
    <scope>IDENTIFICATION</scope>
</reference>
<dbReference type="GO" id="GO:0016020">
    <property type="term" value="C:membrane"/>
    <property type="evidence" value="ECO:0007669"/>
    <property type="project" value="UniProtKB-SubCell"/>
</dbReference>
<dbReference type="CDD" id="cd14978">
    <property type="entry name" value="7tmA_FMRFamide_R-like"/>
    <property type="match status" value="1"/>
</dbReference>
<gene>
    <name evidence="7" type="ORF">NBR_LOCUS6323</name>
</gene>
<evidence type="ECO:0000259" key="6">
    <source>
        <dbReference type="PROSITE" id="PS50262"/>
    </source>
</evidence>
<dbReference type="Proteomes" id="UP000271162">
    <property type="component" value="Unassembled WGS sequence"/>
</dbReference>
<evidence type="ECO:0000313" key="8">
    <source>
        <dbReference type="Proteomes" id="UP000271162"/>
    </source>
</evidence>
<dbReference type="PANTHER" id="PTHR46709:SF13">
    <property type="entry name" value="G-PROTEIN COUPLED RECEPTORS FAMILY 1 PROFILE DOMAIN-CONTAINING PROTEIN"/>
    <property type="match status" value="1"/>
</dbReference>
<evidence type="ECO:0000313" key="7">
    <source>
        <dbReference type="EMBL" id="VDL69912.1"/>
    </source>
</evidence>
<dbReference type="PROSITE" id="PS50262">
    <property type="entry name" value="G_PROTEIN_RECEP_F1_2"/>
    <property type="match status" value="1"/>
</dbReference>
<keyword evidence="3 5" id="KW-1133">Transmembrane helix</keyword>
<comment type="subcellular location">
    <subcellularLocation>
        <location evidence="1">Membrane</location>
    </subcellularLocation>
</comment>
<evidence type="ECO:0000256" key="5">
    <source>
        <dbReference type="SAM" id="Phobius"/>
    </source>
</evidence>
<feature type="transmembrane region" description="Helical" evidence="5">
    <location>
        <begin position="69"/>
        <end position="90"/>
    </location>
</feature>